<dbReference type="Pfam" id="PF03167">
    <property type="entry name" value="UDG"/>
    <property type="match status" value="1"/>
</dbReference>
<evidence type="ECO:0000256" key="4">
    <source>
        <dbReference type="ARBA" id="ARBA00012030"/>
    </source>
</evidence>
<dbReference type="SMART" id="SM00986">
    <property type="entry name" value="UDG"/>
    <property type="match status" value="1"/>
</dbReference>
<dbReference type="RefSeq" id="WP_089819287.1">
    <property type="nucleotide sequence ID" value="NZ_FORQ01000001.1"/>
</dbReference>
<evidence type="ECO:0000256" key="2">
    <source>
        <dbReference type="ARBA" id="ARBA00002631"/>
    </source>
</evidence>
<comment type="similarity">
    <text evidence="3 9 11">Belongs to the uracil-DNA glycosylase (UDG) superfamily. UNG family.</text>
</comment>
<dbReference type="NCBIfam" id="NF003591">
    <property type="entry name" value="PRK05254.1-4"/>
    <property type="match status" value="1"/>
</dbReference>
<dbReference type="InterPro" id="IPR005122">
    <property type="entry name" value="Uracil-DNA_glycosylase-like"/>
</dbReference>
<evidence type="ECO:0000256" key="7">
    <source>
        <dbReference type="ARBA" id="ARBA00022801"/>
    </source>
</evidence>
<keyword evidence="9" id="KW-0963">Cytoplasm</keyword>
<feature type="domain" description="Uracil-DNA glycosylase-like" evidence="12">
    <location>
        <begin position="44"/>
        <end position="203"/>
    </location>
</feature>
<keyword evidence="8 9" id="KW-0234">DNA repair</keyword>
<name>A0A1I3KYX9_9FLAO</name>
<dbReference type="FunFam" id="3.40.470.10:FF:000001">
    <property type="entry name" value="Uracil-DNA glycosylase"/>
    <property type="match status" value="1"/>
</dbReference>
<protein>
    <recommendedName>
        <fullName evidence="5 9">Uracil-DNA glycosylase</fullName>
        <shortName evidence="9">UDG</shortName>
        <ecNumber evidence="4 9">3.2.2.27</ecNumber>
    </recommendedName>
</protein>
<dbReference type="NCBIfam" id="TIGR00628">
    <property type="entry name" value="ung"/>
    <property type="match status" value="1"/>
</dbReference>
<dbReference type="GO" id="GO:0004844">
    <property type="term" value="F:uracil DNA N-glycosylase activity"/>
    <property type="evidence" value="ECO:0007669"/>
    <property type="project" value="UniProtKB-UniRule"/>
</dbReference>
<dbReference type="PROSITE" id="PS00130">
    <property type="entry name" value="U_DNA_GLYCOSYLASE"/>
    <property type="match status" value="1"/>
</dbReference>
<dbReference type="InterPro" id="IPR036895">
    <property type="entry name" value="Uracil-DNA_glycosylase-like_sf"/>
</dbReference>
<evidence type="ECO:0000256" key="10">
    <source>
        <dbReference type="PROSITE-ProRule" id="PRU10072"/>
    </source>
</evidence>
<evidence type="ECO:0000256" key="5">
    <source>
        <dbReference type="ARBA" id="ARBA00018429"/>
    </source>
</evidence>
<dbReference type="AlphaFoldDB" id="A0A1I3KYX9"/>
<proteinExistence type="inferred from homology"/>
<dbReference type="SUPFAM" id="SSF52141">
    <property type="entry name" value="Uracil-DNA glycosylase-like"/>
    <property type="match status" value="1"/>
</dbReference>
<dbReference type="GO" id="GO:0005737">
    <property type="term" value="C:cytoplasm"/>
    <property type="evidence" value="ECO:0007669"/>
    <property type="project" value="UniProtKB-SubCell"/>
</dbReference>
<dbReference type="NCBIfam" id="NF003592">
    <property type="entry name" value="PRK05254.1-5"/>
    <property type="match status" value="1"/>
</dbReference>
<gene>
    <name evidence="9" type="primary">ung</name>
    <name evidence="13" type="ORF">SAMN05421638_1100</name>
</gene>
<comment type="function">
    <text evidence="2 9 11">Excises uracil residues from the DNA which can arise as a result of misincorporation of dUMP residues by DNA polymerase or due to deamination of cytosine.</text>
</comment>
<keyword evidence="7 9" id="KW-0378">Hydrolase</keyword>
<dbReference type="NCBIfam" id="NF003588">
    <property type="entry name" value="PRK05254.1-1"/>
    <property type="match status" value="1"/>
</dbReference>
<dbReference type="HAMAP" id="MF_00148">
    <property type="entry name" value="UDG"/>
    <property type="match status" value="1"/>
</dbReference>
<sequence length="213" mass="24513">MTWTEVLAPIKNSEYFENLWQNVKTQYNSAKVFPPRKEIFRALDLTPFDEVKVVIIGQDPYHNDNQANGLSFSVSEEVSAPPSLKNIFTELKSDLGIERQKTDLEDWARQGVLLLNSSLTVRAHSPNSHKDLGWEKFTNFIIKEISEKKENVVFILWGAFAQKKEELIDTSKHFIIKSAHPSPFSVHRGFYGSKPFSKVNNYLKSKNIKPISW</sequence>
<evidence type="ECO:0000256" key="9">
    <source>
        <dbReference type="HAMAP-Rule" id="MF_00148"/>
    </source>
</evidence>
<keyword evidence="6 9" id="KW-0227">DNA damage</keyword>
<evidence type="ECO:0000256" key="11">
    <source>
        <dbReference type="RuleBase" id="RU003780"/>
    </source>
</evidence>
<evidence type="ECO:0000313" key="14">
    <source>
        <dbReference type="Proteomes" id="UP000242560"/>
    </source>
</evidence>
<comment type="subcellular location">
    <subcellularLocation>
        <location evidence="9">Cytoplasm</location>
    </subcellularLocation>
</comment>
<comment type="catalytic activity">
    <reaction evidence="1 9 11">
        <text>Hydrolyzes single-stranded DNA or mismatched double-stranded DNA and polynucleotides, releasing free uracil.</text>
        <dbReference type="EC" id="3.2.2.27"/>
    </reaction>
</comment>
<dbReference type="EC" id="3.2.2.27" evidence="4 9"/>
<dbReference type="InterPro" id="IPR002043">
    <property type="entry name" value="UDG_fam1"/>
</dbReference>
<organism evidence="13 14">
    <name type="scientific">Kaistella treverensis</name>
    <dbReference type="NCBI Taxonomy" id="631455"/>
    <lineage>
        <taxon>Bacteria</taxon>
        <taxon>Pseudomonadati</taxon>
        <taxon>Bacteroidota</taxon>
        <taxon>Flavobacteriia</taxon>
        <taxon>Flavobacteriales</taxon>
        <taxon>Weeksellaceae</taxon>
        <taxon>Chryseobacterium group</taxon>
        <taxon>Kaistella</taxon>
    </lineage>
</organism>
<evidence type="ECO:0000256" key="1">
    <source>
        <dbReference type="ARBA" id="ARBA00001400"/>
    </source>
</evidence>
<dbReference type="InterPro" id="IPR018085">
    <property type="entry name" value="Ura-DNA_Glyclase_AS"/>
</dbReference>
<evidence type="ECO:0000259" key="12">
    <source>
        <dbReference type="SMART" id="SM00986"/>
    </source>
</evidence>
<dbReference type="PANTHER" id="PTHR11264:SF0">
    <property type="entry name" value="URACIL-DNA GLYCOSYLASE"/>
    <property type="match status" value="1"/>
</dbReference>
<dbReference type="SMART" id="SM00987">
    <property type="entry name" value="UreE_C"/>
    <property type="match status" value="1"/>
</dbReference>
<accession>A0A1I3KYX9</accession>
<dbReference type="PANTHER" id="PTHR11264">
    <property type="entry name" value="URACIL-DNA GLYCOSYLASE"/>
    <property type="match status" value="1"/>
</dbReference>
<evidence type="ECO:0000256" key="6">
    <source>
        <dbReference type="ARBA" id="ARBA00022763"/>
    </source>
</evidence>
<reference evidence="14" key="1">
    <citation type="submission" date="2016-10" db="EMBL/GenBank/DDBJ databases">
        <authorList>
            <person name="Varghese N."/>
            <person name="Submissions S."/>
        </authorList>
    </citation>
    <scope>NUCLEOTIDE SEQUENCE [LARGE SCALE GENOMIC DNA]</scope>
    <source>
        <strain evidence="14">DSM 22251</strain>
    </source>
</reference>
<dbReference type="Proteomes" id="UP000242560">
    <property type="component" value="Unassembled WGS sequence"/>
</dbReference>
<feature type="active site" description="Proton acceptor" evidence="9 10">
    <location>
        <position position="59"/>
    </location>
</feature>
<evidence type="ECO:0000313" key="13">
    <source>
        <dbReference type="EMBL" id="SFI77731.1"/>
    </source>
</evidence>
<evidence type="ECO:0000256" key="8">
    <source>
        <dbReference type="ARBA" id="ARBA00023204"/>
    </source>
</evidence>
<dbReference type="CDD" id="cd10027">
    <property type="entry name" value="UDG-F1-like"/>
    <property type="match status" value="1"/>
</dbReference>
<evidence type="ECO:0000256" key="3">
    <source>
        <dbReference type="ARBA" id="ARBA00008184"/>
    </source>
</evidence>
<keyword evidence="14" id="KW-1185">Reference proteome</keyword>
<dbReference type="GO" id="GO:0097510">
    <property type="term" value="P:base-excision repair, AP site formation via deaminated base removal"/>
    <property type="evidence" value="ECO:0007669"/>
    <property type="project" value="TreeGrafter"/>
</dbReference>
<dbReference type="NCBIfam" id="NF003589">
    <property type="entry name" value="PRK05254.1-2"/>
    <property type="match status" value="1"/>
</dbReference>
<dbReference type="Gene3D" id="3.40.470.10">
    <property type="entry name" value="Uracil-DNA glycosylase-like domain"/>
    <property type="match status" value="1"/>
</dbReference>
<dbReference type="EMBL" id="FORQ01000001">
    <property type="protein sequence ID" value="SFI77731.1"/>
    <property type="molecule type" value="Genomic_DNA"/>
</dbReference>